<feature type="domain" description="GIY-YIG" evidence="2">
    <location>
        <begin position="5"/>
        <end position="81"/>
    </location>
</feature>
<dbReference type="Proteomes" id="UP001500523">
    <property type="component" value="Unassembled WGS sequence"/>
</dbReference>
<dbReference type="InterPro" id="IPR035901">
    <property type="entry name" value="GIY-YIG_endonuc_sf"/>
</dbReference>
<dbReference type="CDD" id="cd10448">
    <property type="entry name" value="GIY-YIG_unchar_3"/>
    <property type="match status" value="1"/>
</dbReference>
<reference evidence="4" key="1">
    <citation type="journal article" date="2019" name="Int. J. Syst. Evol. Microbiol.">
        <title>The Global Catalogue of Microorganisms (GCM) 10K type strain sequencing project: providing services to taxonomists for standard genome sequencing and annotation.</title>
        <authorList>
            <consortium name="The Broad Institute Genomics Platform"/>
            <consortium name="The Broad Institute Genome Sequencing Center for Infectious Disease"/>
            <person name="Wu L."/>
            <person name="Ma J."/>
        </authorList>
    </citation>
    <scope>NUCLEOTIDE SEQUENCE [LARGE SCALE GENOMIC DNA]</scope>
    <source>
        <strain evidence="4">JCM 17498</strain>
    </source>
</reference>
<evidence type="ECO:0000313" key="4">
    <source>
        <dbReference type="Proteomes" id="UP001500523"/>
    </source>
</evidence>
<dbReference type="RefSeq" id="WP_344692184.1">
    <property type="nucleotide sequence ID" value="NZ_BAABBF010000002.1"/>
</dbReference>
<dbReference type="Pfam" id="PF01541">
    <property type="entry name" value="GIY-YIG"/>
    <property type="match status" value="1"/>
</dbReference>
<dbReference type="InterPro" id="IPR050190">
    <property type="entry name" value="UPF0213_domain"/>
</dbReference>
<comment type="caution">
    <text evidence="3">The sequence shown here is derived from an EMBL/GenBank/DDBJ whole genome shotgun (WGS) entry which is preliminary data.</text>
</comment>
<dbReference type="Gene3D" id="3.40.1440.10">
    <property type="entry name" value="GIY-YIG endonuclease"/>
    <property type="match status" value="1"/>
</dbReference>
<organism evidence="3 4">
    <name type="scientific">Sphingomonas cynarae</name>
    <dbReference type="NCBI Taxonomy" id="930197"/>
    <lineage>
        <taxon>Bacteria</taxon>
        <taxon>Pseudomonadati</taxon>
        <taxon>Pseudomonadota</taxon>
        <taxon>Alphaproteobacteria</taxon>
        <taxon>Sphingomonadales</taxon>
        <taxon>Sphingomonadaceae</taxon>
        <taxon>Sphingomonas</taxon>
    </lineage>
</organism>
<dbReference type="PANTHER" id="PTHR34477">
    <property type="entry name" value="UPF0213 PROTEIN YHBQ"/>
    <property type="match status" value="1"/>
</dbReference>
<dbReference type="PROSITE" id="PS50164">
    <property type="entry name" value="GIY_YIG"/>
    <property type="match status" value="1"/>
</dbReference>
<accession>A0ABP7D8N5</accession>
<dbReference type="InterPro" id="IPR000305">
    <property type="entry name" value="GIY-YIG_endonuc"/>
</dbReference>
<dbReference type="SUPFAM" id="SSF82771">
    <property type="entry name" value="GIY-YIG endonuclease"/>
    <property type="match status" value="1"/>
</dbReference>
<evidence type="ECO:0000259" key="2">
    <source>
        <dbReference type="PROSITE" id="PS50164"/>
    </source>
</evidence>
<evidence type="ECO:0000256" key="1">
    <source>
        <dbReference type="ARBA" id="ARBA00007435"/>
    </source>
</evidence>
<sequence length="100" mass="11791">MPIDAAPCVYIMASDRNGTLYVGSTIDLARRAWEHRTGVVPGFTRRYHCHLLVWFEACPDWEAARRREKQMKEWRRAWKIQEIEGLNPEWGDLYDQIANA</sequence>
<protein>
    <submittedName>
        <fullName evidence="3">GIY-YIG nuclease family protein</fullName>
    </submittedName>
</protein>
<dbReference type="PANTHER" id="PTHR34477:SF5">
    <property type="entry name" value="BSL5627 PROTEIN"/>
    <property type="match status" value="1"/>
</dbReference>
<gene>
    <name evidence="3" type="ORF">GCM10022268_08890</name>
</gene>
<dbReference type="EMBL" id="BAABBF010000002">
    <property type="protein sequence ID" value="GAA3701159.1"/>
    <property type="molecule type" value="Genomic_DNA"/>
</dbReference>
<keyword evidence="4" id="KW-1185">Reference proteome</keyword>
<comment type="similarity">
    <text evidence="1">Belongs to the UPF0213 family.</text>
</comment>
<evidence type="ECO:0000313" key="3">
    <source>
        <dbReference type="EMBL" id="GAA3701159.1"/>
    </source>
</evidence>
<name>A0ABP7D8N5_9SPHN</name>
<proteinExistence type="inferred from homology"/>